<accession>A0ACC2UNN5</accession>
<gene>
    <name evidence="1" type="ORF">DSO57_1022601</name>
</gene>
<evidence type="ECO:0000313" key="2">
    <source>
        <dbReference type="Proteomes" id="UP001165960"/>
    </source>
</evidence>
<organism evidence="1 2">
    <name type="scientific">Entomophthora muscae</name>
    <dbReference type="NCBI Taxonomy" id="34485"/>
    <lineage>
        <taxon>Eukaryota</taxon>
        <taxon>Fungi</taxon>
        <taxon>Fungi incertae sedis</taxon>
        <taxon>Zoopagomycota</taxon>
        <taxon>Entomophthoromycotina</taxon>
        <taxon>Entomophthoromycetes</taxon>
        <taxon>Entomophthorales</taxon>
        <taxon>Entomophthoraceae</taxon>
        <taxon>Entomophthora</taxon>
    </lineage>
</organism>
<evidence type="ECO:0000313" key="1">
    <source>
        <dbReference type="EMBL" id="KAJ9088490.1"/>
    </source>
</evidence>
<comment type="caution">
    <text evidence="1">The sequence shown here is derived from an EMBL/GenBank/DDBJ whole genome shotgun (WGS) entry which is preliminary data.</text>
</comment>
<dbReference type="Proteomes" id="UP001165960">
    <property type="component" value="Unassembled WGS sequence"/>
</dbReference>
<name>A0ACC2UNN5_9FUNG</name>
<sequence>MHLCVVLLGFVASQQCSTIDVRREIRDLSDGERQTFFNAIIALSQTGGTPSAYDQLVKLHVDNRVPAHNNPVFLPWHRHFLHHFQTELRRISPGIVVPYWDTSIDSQQPEQSELFTEAYMGGSGTQANGYCIPNGPFAGMRVVVEDGNSNAQTPRCIRRSFDGGDRISPFTTSAVMQQIIDTNKDFDSFARQIERAPHALPHVNVGGQFGDFAVMSSPNDPLFWIHHGNVDYWYATWQQSGIQNNYPPGREGEALPHYTDVRVQDVFNTEAFPYCYRYAPRRSTGQALRRRSTPLNQTNLGRRAYSQDKFIQAIHEACPPSTCPDAFDRKDQHRLRVPKPIPADWISRSRLGIESVRKQEIDIAKLIFKLNSNPHYQSPEAIGNWKSFHRSRYSPNNSSFQSHNTR</sequence>
<reference evidence="1" key="1">
    <citation type="submission" date="2022-04" db="EMBL/GenBank/DDBJ databases">
        <title>Genome of the entomopathogenic fungus Entomophthora muscae.</title>
        <authorList>
            <person name="Elya C."/>
            <person name="Lovett B.R."/>
            <person name="Lee E."/>
            <person name="Macias A.M."/>
            <person name="Hajek A.E."/>
            <person name="De Bivort B.L."/>
            <person name="Kasson M.T."/>
            <person name="De Fine Licht H.H."/>
            <person name="Stajich J.E."/>
        </authorList>
    </citation>
    <scope>NUCLEOTIDE SEQUENCE</scope>
    <source>
        <strain evidence="1">Berkeley</strain>
    </source>
</reference>
<protein>
    <submittedName>
        <fullName evidence="1">Uncharacterized protein</fullName>
    </submittedName>
</protein>
<dbReference type="EMBL" id="QTSX02000114">
    <property type="protein sequence ID" value="KAJ9088490.1"/>
    <property type="molecule type" value="Genomic_DNA"/>
</dbReference>
<proteinExistence type="predicted"/>
<keyword evidence="2" id="KW-1185">Reference proteome</keyword>